<keyword evidence="6 7" id="KW-0472">Membrane</keyword>
<gene>
    <name evidence="8" type="ordered locus">PYCH_13720</name>
</gene>
<dbReference type="STRING" id="529709.PYCH_13720"/>
<feature type="transmembrane region" description="Helical" evidence="7">
    <location>
        <begin position="352"/>
        <end position="375"/>
    </location>
</feature>
<dbReference type="Pfam" id="PF13641">
    <property type="entry name" value="Glyco_tranf_2_3"/>
    <property type="match status" value="1"/>
</dbReference>
<reference evidence="8 9" key="1">
    <citation type="journal article" date="2011" name="J. Bacteriol.">
        <title>Complete genome sequence of the obligate piezophilic hyperthermophilic archaeon Pyrococcus yayanosii CH1.</title>
        <authorList>
            <person name="Jun X."/>
            <person name="Lupeng L."/>
            <person name="Minjuan X."/>
            <person name="Oger P."/>
            <person name="Fengping W."/>
            <person name="Jebbar M."/>
            <person name="Xiang X."/>
        </authorList>
    </citation>
    <scope>NUCLEOTIDE SEQUENCE [LARGE SCALE GENOMIC DNA]</scope>
    <source>
        <strain evidence="9">CH1 / JCM 16557</strain>
    </source>
</reference>
<dbReference type="PANTHER" id="PTHR43867">
    <property type="entry name" value="CELLULOSE SYNTHASE CATALYTIC SUBUNIT A [UDP-FORMING]"/>
    <property type="match status" value="1"/>
</dbReference>
<organism evidence="8 9">
    <name type="scientific">Pyrococcus yayanosii (strain CH1 / JCM 16557)</name>
    <dbReference type="NCBI Taxonomy" id="529709"/>
    <lineage>
        <taxon>Archaea</taxon>
        <taxon>Methanobacteriati</taxon>
        <taxon>Methanobacteriota</taxon>
        <taxon>Thermococci</taxon>
        <taxon>Thermococcales</taxon>
        <taxon>Thermococcaceae</taxon>
        <taxon>Pyrococcus</taxon>
    </lineage>
</organism>
<protein>
    <submittedName>
        <fullName evidence="8">Glycosyl transferase family protein</fullName>
    </submittedName>
</protein>
<dbReference type="GO" id="GO:0016757">
    <property type="term" value="F:glycosyltransferase activity"/>
    <property type="evidence" value="ECO:0007669"/>
    <property type="project" value="UniProtKB-KW"/>
</dbReference>
<dbReference type="CDD" id="cd06423">
    <property type="entry name" value="CESA_like"/>
    <property type="match status" value="1"/>
</dbReference>
<proteinExistence type="predicted"/>
<keyword evidence="5 7" id="KW-1133">Transmembrane helix</keyword>
<feature type="transmembrane region" description="Helical" evidence="7">
    <location>
        <begin position="421"/>
        <end position="441"/>
    </location>
</feature>
<dbReference type="InterPro" id="IPR029044">
    <property type="entry name" value="Nucleotide-diphossugar_trans"/>
</dbReference>
<evidence type="ECO:0000256" key="1">
    <source>
        <dbReference type="ARBA" id="ARBA00004141"/>
    </source>
</evidence>
<evidence type="ECO:0000313" key="8">
    <source>
        <dbReference type="EMBL" id="AEH25042.1"/>
    </source>
</evidence>
<feature type="transmembrane region" description="Helical" evidence="7">
    <location>
        <begin position="387"/>
        <end position="409"/>
    </location>
</feature>
<name>F8AFY8_PYRYC</name>
<keyword evidence="3 8" id="KW-0808">Transferase</keyword>
<keyword evidence="9" id="KW-1185">Reference proteome</keyword>
<evidence type="ECO:0000256" key="2">
    <source>
        <dbReference type="ARBA" id="ARBA00022676"/>
    </source>
</evidence>
<dbReference type="HOGENOM" id="CLU_023978_2_2_2"/>
<feature type="transmembrane region" description="Helical" evidence="7">
    <location>
        <begin position="52"/>
        <end position="72"/>
    </location>
</feature>
<dbReference type="GeneID" id="10837943"/>
<dbReference type="RefSeq" id="WP_013906098.1">
    <property type="nucleotide sequence ID" value="NC_015680.1"/>
</dbReference>
<evidence type="ECO:0000256" key="4">
    <source>
        <dbReference type="ARBA" id="ARBA00022692"/>
    </source>
</evidence>
<dbReference type="Gene3D" id="3.90.550.10">
    <property type="entry name" value="Spore Coat Polysaccharide Biosynthesis Protein SpsA, Chain A"/>
    <property type="match status" value="1"/>
</dbReference>
<feature type="transmembrane region" description="Helical" evidence="7">
    <location>
        <begin position="28"/>
        <end position="46"/>
    </location>
</feature>
<dbReference type="Proteomes" id="UP000008386">
    <property type="component" value="Chromosome"/>
</dbReference>
<dbReference type="AlphaFoldDB" id="F8AFY8"/>
<evidence type="ECO:0000256" key="5">
    <source>
        <dbReference type="ARBA" id="ARBA00022989"/>
    </source>
</evidence>
<evidence type="ECO:0000256" key="7">
    <source>
        <dbReference type="SAM" id="Phobius"/>
    </source>
</evidence>
<dbReference type="InterPro" id="IPR050321">
    <property type="entry name" value="Glycosyltr_2/OpgH_subfam"/>
</dbReference>
<comment type="subcellular location">
    <subcellularLocation>
        <location evidence="1">Membrane</location>
        <topology evidence="1">Multi-pass membrane protein</topology>
    </subcellularLocation>
</comment>
<sequence>MPPENLKILQTKTVAVVMRVSLRFQSVVYLYLIGLIALAELLPAAYVLEGVLLFLFFMVFSGTIFYILLMLATRRSYPSEVSDDEPSPLDPLVYVLVPAHNEENVIGKTARSVLNQDYLNLKLFLINDNSTDGTRKIMEAIKRQNPKRVVVIDVPPDRGRKKPRALNYALELIEKEHEKPEFVFILDADYILPPDAIRKLVRIMEKAPNYVIGIQGNVRPRNWRKNFITKFITLERLAGFNVAIEGDMKLNENGKYGGTVALIRFKDLIRVGKFGEDAITEDTELWARALISGYRFWYYHGIVGWEEAVEDLRHYIKQRSRWAQGHLQVMIDYYWNVLRGCTTPVEAFVEHFYLLSYLVPVFWLLSLLLNGYLLLTGARSFGLIPPKISIAMSIVAFLVFWASIAYSNWIEGKRTGLQIEWSFIAAYPLYFSLFVFMAVIYTTRALLRLIAGKFHWEKTKRFT</sequence>
<evidence type="ECO:0000313" key="9">
    <source>
        <dbReference type="Proteomes" id="UP000008386"/>
    </source>
</evidence>
<keyword evidence="2" id="KW-0328">Glycosyltransferase</keyword>
<dbReference type="EMBL" id="CP002779">
    <property type="protein sequence ID" value="AEH25042.1"/>
    <property type="molecule type" value="Genomic_DNA"/>
</dbReference>
<accession>F8AFY8</accession>
<evidence type="ECO:0000256" key="6">
    <source>
        <dbReference type="ARBA" id="ARBA00023136"/>
    </source>
</evidence>
<keyword evidence="4 7" id="KW-0812">Transmembrane</keyword>
<dbReference type="GO" id="GO:0016020">
    <property type="term" value="C:membrane"/>
    <property type="evidence" value="ECO:0007669"/>
    <property type="project" value="UniProtKB-SubCell"/>
</dbReference>
<dbReference type="eggNOG" id="arCOG01389">
    <property type="taxonomic scope" value="Archaea"/>
</dbReference>
<evidence type="ECO:0000256" key="3">
    <source>
        <dbReference type="ARBA" id="ARBA00022679"/>
    </source>
</evidence>
<dbReference type="PANTHER" id="PTHR43867:SF2">
    <property type="entry name" value="CELLULOSE SYNTHASE CATALYTIC SUBUNIT A [UDP-FORMING]"/>
    <property type="match status" value="1"/>
</dbReference>
<dbReference type="KEGG" id="pya:PYCH_13720"/>
<dbReference type="SUPFAM" id="SSF53448">
    <property type="entry name" value="Nucleotide-diphospho-sugar transferases"/>
    <property type="match status" value="1"/>
</dbReference>